<evidence type="ECO:0000256" key="1">
    <source>
        <dbReference type="SAM" id="Coils"/>
    </source>
</evidence>
<gene>
    <name evidence="6" type="ORF">DF3PA_120038</name>
</gene>
<keyword evidence="3" id="KW-1133">Transmembrane helix</keyword>
<accession>A0A564WAF4</accession>
<dbReference type="EMBL" id="UXAT02000004">
    <property type="protein sequence ID" value="VUX45436.1"/>
    <property type="molecule type" value="Genomic_DNA"/>
</dbReference>
<dbReference type="AlphaFoldDB" id="A0A564WAF4"/>
<evidence type="ECO:0000256" key="2">
    <source>
        <dbReference type="SAM" id="MobiDB-lite"/>
    </source>
</evidence>
<dbReference type="InterPro" id="IPR019196">
    <property type="entry name" value="ABC_transp_unknown"/>
</dbReference>
<name>A0A564WAF4_9PROT</name>
<feature type="region of interest" description="Disordered" evidence="2">
    <location>
        <begin position="410"/>
        <end position="432"/>
    </location>
</feature>
<feature type="transmembrane region" description="Helical" evidence="3">
    <location>
        <begin position="592"/>
        <end position="612"/>
    </location>
</feature>
<reference evidence="6" key="1">
    <citation type="submission" date="2018-11" db="EMBL/GenBank/DDBJ databases">
        <authorList>
            <person name="Onetto C."/>
        </authorList>
    </citation>
    <scope>NUCLEOTIDE SEQUENCE [LARGE SCALE GENOMIC DNA]</scope>
</reference>
<comment type="caution">
    <text evidence="6">The sequence shown here is derived from an EMBL/GenBank/DDBJ whole genome shotgun (WGS) entry which is preliminary data.</text>
</comment>
<dbReference type="InterPro" id="IPR055396">
    <property type="entry name" value="DUF7088"/>
</dbReference>
<keyword evidence="1" id="KW-0175">Coiled coil</keyword>
<keyword evidence="7" id="KW-1185">Reference proteome</keyword>
<proteinExistence type="predicted"/>
<feature type="domain" description="ABC-type uncharacterised transport system" evidence="4">
    <location>
        <begin position="208"/>
        <end position="479"/>
    </location>
</feature>
<organism evidence="6 7">
    <name type="scientific">Candidatus Defluviicoccus seviourii</name>
    <dbReference type="NCBI Taxonomy" id="2565273"/>
    <lineage>
        <taxon>Bacteria</taxon>
        <taxon>Pseudomonadati</taxon>
        <taxon>Pseudomonadota</taxon>
        <taxon>Alphaproteobacteria</taxon>
        <taxon>Rhodospirillales</taxon>
        <taxon>Rhodospirillaceae</taxon>
        <taxon>Defluviicoccus</taxon>
    </lineage>
</organism>
<evidence type="ECO:0000259" key="4">
    <source>
        <dbReference type="Pfam" id="PF09822"/>
    </source>
</evidence>
<sequence length="627" mass="66771">MTGLLKRLEGSRLGLAGLAVGAVLFLAVNLFADVALRGYQLDLTEGRLYTVSEGTKRTLAAIDEPISLRLYFSRNLAEAAPRYAAHYARVRELLQRYAGLAGGRVSLQLLDPEPFSDAEDRAVADGIQGVPVTAAGDLGYFGLAAANTTDGRATIPFFNLEREPFLEYDLTKLLYTLVKPNLPKLGLIGSAALASAPAGLSANAGEPLILGQLNDFFEIERLDGDLAAVPEGIDVLMVIAPQQLGEDALKAIDAFVRGGSRAMVFLDPLVESAQGAPPPEAEAGALAAQILAGWGVKMVPDKVAGDLDAARRVSTGARGAVLGDYVAWLTLGTQGFDREDPIFANVERLNLATAGILEPIEGAKTSFTPVLTTGPRSMAIDLADVRFMPDVARLLRAFVPSGKPLTLAARLTGGPAPAPAAERTGAEPSAAGEPAKPIDVIVIADIDMLYDRFWVSAGEFFGEQVLVPSANNADFIANALENLSGSEALIGLRGRGTSYRPFTLIEAFRRDAELQYRAKEEQLQARLSELQGKLKSLNRGGERGSGEFLLTADDKAAIDRFRGEILTVRRELRNVQHALRSDIEGLESTIKAANIAVVPAFVCLVAVVVAALRRARRQRGRQPGGIS</sequence>
<protein>
    <submittedName>
        <fullName evidence="6">Uncharacterized protein</fullName>
    </submittedName>
</protein>
<evidence type="ECO:0000256" key="3">
    <source>
        <dbReference type="SAM" id="Phobius"/>
    </source>
</evidence>
<evidence type="ECO:0000313" key="7">
    <source>
        <dbReference type="Proteomes" id="UP000326641"/>
    </source>
</evidence>
<dbReference type="Pfam" id="PF23357">
    <property type="entry name" value="DUF7088"/>
    <property type="match status" value="1"/>
</dbReference>
<dbReference type="Proteomes" id="UP000326641">
    <property type="component" value="Unassembled WGS sequence"/>
</dbReference>
<keyword evidence="3" id="KW-0812">Transmembrane</keyword>
<feature type="domain" description="DUF7088" evidence="5">
    <location>
        <begin position="46"/>
        <end position="143"/>
    </location>
</feature>
<feature type="coiled-coil region" evidence="1">
    <location>
        <begin position="513"/>
        <end position="540"/>
    </location>
</feature>
<evidence type="ECO:0000259" key="5">
    <source>
        <dbReference type="Pfam" id="PF23357"/>
    </source>
</evidence>
<keyword evidence="3" id="KW-0472">Membrane</keyword>
<evidence type="ECO:0000313" key="6">
    <source>
        <dbReference type="EMBL" id="VUX45436.1"/>
    </source>
</evidence>
<feature type="transmembrane region" description="Helical" evidence="3">
    <location>
        <begin position="12"/>
        <end position="32"/>
    </location>
</feature>
<dbReference type="Pfam" id="PF09822">
    <property type="entry name" value="ABC_transp_aux"/>
    <property type="match status" value="1"/>
</dbReference>